<organism evidence="1 2">
    <name type="scientific">Salipiger abyssi</name>
    <dbReference type="NCBI Taxonomy" id="1250539"/>
    <lineage>
        <taxon>Bacteria</taxon>
        <taxon>Pseudomonadati</taxon>
        <taxon>Pseudomonadota</taxon>
        <taxon>Alphaproteobacteria</taxon>
        <taxon>Rhodobacterales</taxon>
        <taxon>Roseobacteraceae</taxon>
        <taxon>Salipiger</taxon>
    </lineage>
</organism>
<dbReference type="Proteomes" id="UP000187059">
    <property type="component" value="Plasmid pPABY6"/>
</dbReference>
<geneLocation type="plasmid" evidence="2">
    <name>ppaby6</name>
</geneLocation>
<accession>A0A1P8V0P0</accession>
<dbReference type="KEGG" id="paby:Ga0080574_TMP4894"/>
<dbReference type="EMBL" id="CP015094">
    <property type="protein sequence ID" value="APZ55176.1"/>
    <property type="molecule type" value="Genomic_DNA"/>
</dbReference>
<gene>
    <name evidence="1" type="ORF">Ga0080574_TMP4894</name>
</gene>
<evidence type="ECO:0000313" key="1">
    <source>
        <dbReference type="EMBL" id="APZ55176.1"/>
    </source>
</evidence>
<name>A0A1P8V0P0_9RHOB</name>
<protein>
    <submittedName>
        <fullName evidence="1">Uncharacterized protein</fullName>
    </submittedName>
</protein>
<sequence length="89" mass="9624">MVIGQKPPCRHVSPIPFACCLPVIAAPRVGSRILQRIRFVVSVTPNIDLSTGCVQQRARSARGFGIALAWFQSRCNVVSESASPHPALE</sequence>
<evidence type="ECO:0000313" key="2">
    <source>
        <dbReference type="Proteomes" id="UP000187059"/>
    </source>
</evidence>
<keyword evidence="2" id="KW-1185">Reference proteome</keyword>
<dbReference type="AlphaFoldDB" id="A0A1P8V0P0"/>
<proteinExistence type="predicted"/>
<keyword evidence="1" id="KW-0614">Plasmid</keyword>
<reference evidence="1 2" key="1">
    <citation type="submission" date="2016-04" db="EMBL/GenBank/DDBJ databases">
        <title>Deep-sea bacteria in the southern Pacific.</title>
        <authorList>
            <person name="Tang K."/>
        </authorList>
    </citation>
    <scope>NUCLEOTIDE SEQUENCE [LARGE SCALE GENOMIC DNA]</scope>
    <source>
        <strain evidence="1 2">JLT2014</strain>
        <plasmid evidence="2">ppaby6</plasmid>
    </source>
</reference>